<keyword evidence="2" id="KW-0012">Acyltransferase</keyword>
<reference evidence="2 3" key="1">
    <citation type="submission" date="2024-03" db="EMBL/GenBank/DDBJ databases">
        <title>Novel Streptomyces species of biotechnological and ecological value are a feature of Machair soil.</title>
        <authorList>
            <person name="Prole J.R."/>
            <person name="Goodfellow M."/>
            <person name="Allenby N."/>
            <person name="Ward A.C."/>
        </authorList>
    </citation>
    <scope>NUCLEOTIDE SEQUENCE [LARGE SCALE GENOMIC DNA]</scope>
    <source>
        <strain evidence="2 3">MS1.HAVA.3</strain>
    </source>
</reference>
<sequence>MSPADLQLWNALRAKTAPVANPFMSPEFCQAVGRVRPGARVAVVREDGEAAGFFPFERGRWGRGRAIGLGVSDCQGAVLHPDVHVDPHQLLRASALSVWEFNHLESGQDLFLPFATGRFASPVIDLSSGYTHYENLLRTRSRKFLKSALAQNRRLGRRVGPLRFVFDERDPAALRTLMTWKSAQYRRTGRRDRFAQDWINHLVRILADTNTPDCSGLLSVLYAGDRLVAAHFGLRSRTVLSYWFPAYDRDFAPFSPGLVLHLRLIEAAAAAGIDMLDLGRGDAAYKDSLKTRELTVHEGALLRRSPGAVLHWFSREPARAARRFVREQPRLKTAAVHILEAVGKVRDRRP</sequence>
<gene>
    <name evidence="2" type="ORF">WKI68_08200</name>
</gene>
<dbReference type="EC" id="2.3.1.-" evidence="2"/>
<dbReference type="Pfam" id="PF13480">
    <property type="entry name" value="Acetyltransf_6"/>
    <property type="match status" value="1"/>
</dbReference>
<evidence type="ECO:0000313" key="3">
    <source>
        <dbReference type="Proteomes" id="UP001382904"/>
    </source>
</evidence>
<keyword evidence="3" id="KW-1185">Reference proteome</keyword>
<accession>A0ABU8U0R2</accession>
<dbReference type="SUPFAM" id="SSF55729">
    <property type="entry name" value="Acyl-CoA N-acyltransferases (Nat)"/>
    <property type="match status" value="1"/>
</dbReference>
<dbReference type="InterPro" id="IPR016181">
    <property type="entry name" value="Acyl_CoA_acyltransferase"/>
</dbReference>
<organism evidence="2 3">
    <name type="scientific">Streptomyces caledonius</name>
    <dbReference type="NCBI Taxonomy" id="3134107"/>
    <lineage>
        <taxon>Bacteria</taxon>
        <taxon>Bacillati</taxon>
        <taxon>Actinomycetota</taxon>
        <taxon>Actinomycetes</taxon>
        <taxon>Kitasatosporales</taxon>
        <taxon>Streptomycetaceae</taxon>
        <taxon>Streptomyces</taxon>
    </lineage>
</organism>
<dbReference type="Gene3D" id="3.40.630.30">
    <property type="match status" value="1"/>
</dbReference>
<protein>
    <submittedName>
        <fullName evidence="2">GNAT family N-acetyltransferase</fullName>
        <ecNumber evidence="2">2.3.1.-</ecNumber>
    </submittedName>
</protein>
<feature type="domain" description="BioF2-like acetyltransferase" evidence="1">
    <location>
        <begin position="148"/>
        <end position="286"/>
    </location>
</feature>
<comment type="caution">
    <text evidence="2">The sequence shown here is derived from an EMBL/GenBank/DDBJ whole genome shotgun (WGS) entry which is preliminary data.</text>
</comment>
<keyword evidence="2" id="KW-0808">Transferase</keyword>
<dbReference type="Proteomes" id="UP001382904">
    <property type="component" value="Unassembled WGS sequence"/>
</dbReference>
<dbReference type="InterPro" id="IPR038740">
    <property type="entry name" value="BioF2-like_GNAT_dom"/>
</dbReference>
<proteinExistence type="predicted"/>
<evidence type="ECO:0000313" key="2">
    <source>
        <dbReference type="EMBL" id="MEJ8641473.1"/>
    </source>
</evidence>
<name>A0ABU8U0R2_9ACTN</name>
<dbReference type="GO" id="GO:0016746">
    <property type="term" value="F:acyltransferase activity"/>
    <property type="evidence" value="ECO:0007669"/>
    <property type="project" value="UniProtKB-KW"/>
</dbReference>
<dbReference type="EMBL" id="JBBKAM010000002">
    <property type="protein sequence ID" value="MEJ8641473.1"/>
    <property type="molecule type" value="Genomic_DNA"/>
</dbReference>
<evidence type="ECO:0000259" key="1">
    <source>
        <dbReference type="Pfam" id="PF13480"/>
    </source>
</evidence>